<comment type="caution">
    <text evidence="1">The sequence shown here is derived from an EMBL/GenBank/DDBJ whole genome shotgun (WGS) entry which is preliminary data.</text>
</comment>
<name>A0A4Q9HZP6_STRKA</name>
<protein>
    <recommendedName>
        <fullName evidence="3">Glycosyltransferase family 1 protein</fullName>
    </recommendedName>
</protein>
<gene>
    <name evidence="1" type="ORF">EYS09_04280</name>
</gene>
<dbReference type="AlphaFoldDB" id="A0A4Q9HZP6"/>
<evidence type="ECO:0000313" key="2">
    <source>
        <dbReference type="Proteomes" id="UP000292452"/>
    </source>
</evidence>
<accession>A0A4Q9HZP6</accession>
<proteinExistence type="predicted"/>
<sequence length="357" mass="39014">MKIGLIELSAHSEVLESLIRQAVDIGASPTVYTNAFCAESSQAAESAEVEWKVCPPGLPYAEFLEKYTSSIASQDHLFIITPVDSLCGLLSDTSVLTPSRHCLVHNLNTFTSSDGNRPSAAIAKLVLDGAAGVLLPDLRLRRTGDPLRSRAVNIAYPQHPPTEFVRDEVRCCIPGRMYSGRDHAEVLSALEIASPRLTKRLRVEFLGEHSTEETSAAVEAARKAVAPSVELRDHPGYVPQEEFDRTLAEADFLILPVSEHLTRNGIVETRGQTCVTGNINDMVRFGLPSLVPAFYPLSGHTEGMTARYGGIPSLADLIVTWVNTSEFNRRKRAAAPGLAAYRTECLSALREQLARRH</sequence>
<evidence type="ECO:0008006" key="3">
    <source>
        <dbReference type="Google" id="ProtNLM"/>
    </source>
</evidence>
<dbReference type="RefSeq" id="WP_131122230.1">
    <property type="nucleotide sequence ID" value="NZ_SIXH01000023.1"/>
</dbReference>
<organism evidence="1 2">
    <name type="scientific">Streptomyces kasugaensis</name>
    <dbReference type="NCBI Taxonomy" id="1946"/>
    <lineage>
        <taxon>Bacteria</taxon>
        <taxon>Bacillati</taxon>
        <taxon>Actinomycetota</taxon>
        <taxon>Actinomycetes</taxon>
        <taxon>Kitasatosporales</taxon>
        <taxon>Streptomycetaceae</taxon>
        <taxon>Streptomyces</taxon>
    </lineage>
</organism>
<evidence type="ECO:0000313" key="1">
    <source>
        <dbReference type="EMBL" id="TBO60858.1"/>
    </source>
</evidence>
<dbReference type="EMBL" id="SIXH01000023">
    <property type="protein sequence ID" value="TBO60858.1"/>
    <property type="molecule type" value="Genomic_DNA"/>
</dbReference>
<dbReference type="Proteomes" id="UP000292452">
    <property type="component" value="Unassembled WGS sequence"/>
</dbReference>
<reference evidence="1 2" key="1">
    <citation type="submission" date="2019-02" db="EMBL/GenBank/DDBJ databases">
        <title>Draft Genome Sequence of Streptomyces sp. AM-2504, identified by 16S rRNA comparative analysis as a Streptomyces Kasugaensis strain.</title>
        <authorList>
            <person name="Napolioni V."/>
            <person name="Giuliodori A.M."/>
            <person name="Spurio R."/>
            <person name="Fabbretti A."/>
        </authorList>
    </citation>
    <scope>NUCLEOTIDE SEQUENCE [LARGE SCALE GENOMIC DNA]</scope>
    <source>
        <strain evidence="1 2">AM-2504</strain>
    </source>
</reference>
<keyword evidence="2" id="KW-1185">Reference proteome</keyword>